<organism evidence="2">
    <name type="scientific">freshwater metagenome</name>
    <dbReference type="NCBI Taxonomy" id="449393"/>
    <lineage>
        <taxon>unclassified sequences</taxon>
        <taxon>metagenomes</taxon>
        <taxon>ecological metagenomes</taxon>
    </lineage>
</organism>
<sequence>MKIGILIVAYNAQETLAKVLDRIPLEFAKQIDSILVCDDASTDDTHNVGLQYQSNSQLPLTIVRHEINLGYGGNQKTGYQWALEKNLDIVVLLHGDGQYAPEYLPQMVAPIVAGHADVVFGSRMITQGGARQGGMPLYKFVGNKILTTLQNRLANVSLTEWHSGYRAYSVAALRKVNFLKNSDYFDFDSQIILQMIGARQKIVEIEIPTFYGDEISRVNGIKYGLKILIHTLKFRLSSNKSYF</sequence>
<dbReference type="InterPro" id="IPR029044">
    <property type="entry name" value="Nucleotide-diphossugar_trans"/>
</dbReference>
<dbReference type="SUPFAM" id="SSF53448">
    <property type="entry name" value="Nucleotide-diphospho-sugar transferases"/>
    <property type="match status" value="1"/>
</dbReference>
<protein>
    <submittedName>
        <fullName evidence="2">Unannotated protein</fullName>
    </submittedName>
</protein>
<name>A0A6J6GJE9_9ZZZZ</name>
<accession>A0A6J6GJE9</accession>
<dbReference type="Gene3D" id="3.90.550.10">
    <property type="entry name" value="Spore Coat Polysaccharide Biosynthesis Protein SpsA, Chain A"/>
    <property type="match status" value="1"/>
</dbReference>
<dbReference type="Pfam" id="PF00535">
    <property type="entry name" value="Glycos_transf_2"/>
    <property type="match status" value="1"/>
</dbReference>
<reference evidence="2" key="1">
    <citation type="submission" date="2020-05" db="EMBL/GenBank/DDBJ databases">
        <authorList>
            <person name="Chiriac C."/>
            <person name="Salcher M."/>
            <person name="Ghai R."/>
            <person name="Kavagutti S V."/>
        </authorList>
    </citation>
    <scope>NUCLEOTIDE SEQUENCE</scope>
</reference>
<feature type="domain" description="Glycosyltransferase 2-like" evidence="1">
    <location>
        <begin position="5"/>
        <end position="175"/>
    </location>
</feature>
<dbReference type="InterPro" id="IPR050256">
    <property type="entry name" value="Glycosyltransferase_2"/>
</dbReference>
<proteinExistence type="predicted"/>
<dbReference type="PANTHER" id="PTHR48090:SF7">
    <property type="entry name" value="RFBJ PROTEIN"/>
    <property type="match status" value="1"/>
</dbReference>
<evidence type="ECO:0000259" key="1">
    <source>
        <dbReference type="Pfam" id="PF00535"/>
    </source>
</evidence>
<evidence type="ECO:0000313" key="2">
    <source>
        <dbReference type="EMBL" id="CAB4601357.1"/>
    </source>
</evidence>
<dbReference type="EMBL" id="CAEZUN010000070">
    <property type="protein sequence ID" value="CAB4601357.1"/>
    <property type="molecule type" value="Genomic_DNA"/>
</dbReference>
<dbReference type="InterPro" id="IPR001173">
    <property type="entry name" value="Glyco_trans_2-like"/>
</dbReference>
<dbReference type="CDD" id="cd04179">
    <property type="entry name" value="DPM_DPG-synthase_like"/>
    <property type="match status" value="1"/>
</dbReference>
<dbReference type="PANTHER" id="PTHR48090">
    <property type="entry name" value="UNDECAPRENYL-PHOSPHATE 4-DEOXY-4-FORMAMIDO-L-ARABINOSE TRANSFERASE-RELATED"/>
    <property type="match status" value="1"/>
</dbReference>
<gene>
    <name evidence="2" type="ORF">UFOPK1826_00686</name>
</gene>
<dbReference type="AlphaFoldDB" id="A0A6J6GJE9"/>